<reference evidence="7" key="1">
    <citation type="submission" date="2023-06" db="EMBL/GenBank/DDBJ databases">
        <title>Genome-scale phylogeny and comparative genomics of the fungal order Sordariales.</title>
        <authorList>
            <consortium name="Lawrence Berkeley National Laboratory"/>
            <person name="Hensen N."/>
            <person name="Bonometti L."/>
            <person name="Westerberg I."/>
            <person name="Brannstrom I.O."/>
            <person name="Guillou S."/>
            <person name="Cros-Aarteil S."/>
            <person name="Calhoun S."/>
            <person name="Haridas S."/>
            <person name="Kuo A."/>
            <person name="Mondo S."/>
            <person name="Pangilinan J."/>
            <person name="Riley R."/>
            <person name="Labutti K."/>
            <person name="Andreopoulos B."/>
            <person name="Lipzen A."/>
            <person name="Chen C."/>
            <person name="Yanf M."/>
            <person name="Daum C."/>
            <person name="Ng V."/>
            <person name="Clum A."/>
            <person name="Steindorff A."/>
            <person name="Ohm R."/>
            <person name="Martin F."/>
            <person name="Silar P."/>
            <person name="Natvig D."/>
            <person name="Lalanne C."/>
            <person name="Gautier V."/>
            <person name="Ament-Velasquez S.L."/>
            <person name="Kruys A."/>
            <person name="Hutchinson M.I."/>
            <person name="Powell A.J."/>
            <person name="Barry K."/>
            <person name="Miller A.N."/>
            <person name="Grigoriev I.V."/>
            <person name="Debuchy R."/>
            <person name="Gladieux P."/>
            <person name="Thoren M.H."/>
            <person name="Johannesson H."/>
        </authorList>
    </citation>
    <scope>NUCLEOTIDE SEQUENCE</scope>
    <source>
        <strain evidence="7">8032-3</strain>
    </source>
</reference>
<dbReference type="SUPFAM" id="SSF53474">
    <property type="entry name" value="alpha/beta-Hydrolases"/>
    <property type="match status" value="1"/>
</dbReference>
<keyword evidence="5" id="KW-0325">Glycoprotein</keyword>
<dbReference type="InterPro" id="IPR029058">
    <property type="entry name" value="AB_hydrolase_fold"/>
</dbReference>
<keyword evidence="8" id="KW-1185">Reference proteome</keyword>
<evidence type="ECO:0000256" key="3">
    <source>
        <dbReference type="ARBA" id="ARBA00022729"/>
    </source>
</evidence>
<keyword evidence="4" id="KW-0378">Hydrolase</keyword>
<comment type="caution">
    <text evidence="7">The sequence shown here is derived from an EMBL/GenBank/DDBJ whole genome shotgun (WGS) entry which is preliminary data.</text>
</comment>
<dbReference type="Proteomes" id="UP001244011">
    <property type="component" value="Unassembled WGS sequence"/>
</dbReference>
<evidence type="ECO:0000313" key="7">
    <source>
        <dbReference type="EMBL" id="KAK1770786.1"/>
    </source>
</evidence>
<evidence type="ECO:0000256" key="6">
    <source>
        <dbReference type="SAM" id="SignalP"/>
    </source>
</evidence>
<gene>
    <name evidence="7" type="ORF">QBC33DRAFT_216743</name>
</gene>
<sequence>MRTSGLLPVLSAVVGLLGTGAESRVSLPFPPVIQAIAAPPGGNGAEIFEQLIDHSNPSLGTFSQQYWWNSTYWKGPGSPIVIFTPGEVEAEPYQAHLTNRTMIGQYAQALGAATILFEHRYYGKSSPYEILDNQALQYLTLNNSVADLVHFARTVDLPFDTNHSSNAPQAPWIQVGGSYSGALAAWNERLSPGTYWAYHASSGPVEAVYDYWSYFLPIQKGMAKNCSRDFERIVDYVDDVISEGDADKLAKLQKSFGLQELGHADDFAAAIAVSLGEWQAVQFYSNYSTFFQMCDTIEGVRAVSTNKTNTRTNATIPSAHGVGLEKALANYAAWFKAEYLPGYCQDLDYEDWNSTNSVGCFETYNETSVMYTDRSPNNTINRQWFWYICNEPFFYWQTGAPKHRPTIISRYVTAEYYQRQCGLFFPKDGNYTYGSNAGRTAEELNALTEGWDLTNTTRLLWANGEFDPWRSASVSSELRPGGPLQGTAEAPVFLIAGSRHCNDLTWLNGEVNADVRTAQTAQMDLMTRWVGEFYADGG</sequence>
<dbReference type="GO" id="GO:0006508">
    <property type="term" value="P:proteolysis"/>
    <property type="evidence" value="ECO:0007669"/>
    <property type="project" value="UniProtKB-KW"/>
</dbReference>
<evidence type="ECO:0000256" key="2">
    <source>
        <dbReference type="ARBA" id="ARBA00022670"/>
    </source>
</evidence>
<evidence type="ECO:0000313" key="8">
    <source>
        <dbReference type="Proteomes" id="UP001244011"/>
    </source>
</evidence>
<protein>
    <submittedName>
        <fullName evidence="7">Serine peptidase</fullName>
    </submittedName>
</protein>
<dbReference type="PANTHER" id="PTHR11010:SF23">
    <property type="entry name" value="SERINE PEPTIDASE"/>
    <property type="match status" value="1"/>
</dbReference>
<dbReference type="InterPro" id="IPR008758">
    <property type="entry name" value="Peptidase_S28"/>
</dbReference>
<feature type="chain" id="PRO_5042540895" evidence="6">
    <location>
        <begin position="24"/>
        <end position="538"/>
    </location>
</feature>
<keyword evidence="3 6" id="KW-0732">Signal</keyword>
<name>A0AAJ0FJM6_9PEZI</name>
<dbReference type="GO" id="GO:0008239">
    <property type="term" value="F:dipeptidyl-peptidase activity"/>
    <property type="evidence" value="ECO:0007669"/>
    <property type="project" value="TreeGrafter"/>
</dbReference>
<feature type="signal peptide" evidence="6">
    <location>
        <begin position="1"/>
        <end position="23"/>
    </location>
</feature>
<dbReference type="GO" id="GO:0070008">
    <property type="term" value="F:serine-type exopeptidase activity"/>
    <property type="evidence" value="ECO:0007669"/>
    <property type="project" value="InterPro"/>
</dbReference>
<comment type="similarity">
    <text evidence="1">Belongs to the peptidase S28 family.</text>
</comment>
<proteinExistence type="inferred from homology"/>
<keyword evidence="2" id="KW-0645">Protease</keyword>
<evidence type="ECO:0000256" key="4">
    <source>
        <dbReference type="ARBA" id="ARBA00022801"/>
    </source>
</evidence>
<dbReference type="Gene3D" id="3.40.50.1820">
    <property type="entry name" value="alpha/beta hydrolase"/>
    <property type="match status" value="2"/>
</dbReference>
<dbReference type="PANTHER" id="PTHR11010">
    <property type="entry name" value="PROTEASE S28 PRO-X CARBOXYPEPTIDASE-RELATED"/>
    <property type="match status" value="1"/>
</dbReference>
<evidence type="ECO:0000256" key="5">
    <source>
        <dbReference type="ARBA" id="ARBA00023180"/>
    </source>
</evidence>
<dbReference type="GeneID" id="85305923"/>
<dbReference type="AlphaFoldDB" id="A0AAJ0FJM6"/>
<evidence type="ECO:0000256" key="1">
    <source>
        <dbReference type="ARBA" id="ARBA00011079"/>
    </source>
</evidence>
<dbReference type="FunFam" id="3.40.50.1820:FF:000165">
    <property type="entry name" value="Serine peptidase, putative"/>
    <property type="match status" value="1"/>
</dbReference>
<accession>A0AAJ0FJM6</accession>
<dbReference type="RefSeq" id="XP_060286999.1">
    <property type="nucleotide sequence ID" value="XM_060422736.1"/>
</dbReference>
<organism evidence="7 8">
    <name type="scientific">Phialemonium atrogriseum</name>
    <dbReference type="NCBI Taxonomy" id="1093897"/>
    <lineage>
        <taxon>Eukaryota</taxon>
        <taxon>Fungi</taxon>
        <taxon>Dikarya</taxon>
        <taxon>Ascomycota</taxon>
        <taxon>Pezizomycotina</taxon>
        <taxon>Sordariomycetes</taxon>
        <taxon>Sordariomycetidae</taxon>
        <taxon>Cephalothecales</taxon>
        <taxon>Cephalothecaceae</taxon>
        <taxon>Phialemonium</taxon>
    </lineage>
</organism>
<dbReference type="Pfam" id="PF05577">
    <property type="entry name" value="Peptidase_S28"/>
    <property type="match status" value="1"/>
</dbReference>
<dbReference type="EMBL" id="MU838999">
    <property type="protein sequence ID" value="KAK1770786.1"/>
    <property type="molecule type" value="Genomic_DNA"/>
</dbReference>